<dbReference type="CTD" id="78777634"/>
<name>A0A6A5FVR4_CAERE</name>
<evidence type="ECO:0000313" key="2">
    <source>
        <dbReference type="Proteomes" id="UP000483820"/>
    </source>
</evidence>
<dbReference type="Proteomes" id="UP000483820">
    <property type="component" value="Chromosome X"/>
</dbReference>
<gene>
    <name evidence="1" type="ORF">GCK72_023079</name>
</gene>
<comment type="caution">
    <text evidence="1">The sequence shown here is derived from an EMBL/GenBank/DDBJ whole genome shotgun (WGS) entry which is preliminary data.</text>
</comment>
<sequence>MSSVSDDSSTAHPDTRRKHCLSQCFPPWFAAAPIWHSGEEGCSTVLATNIPHCIRRSIHSSVPPTSDDDCDYEVGNENDLVYLALDMGRGLGVDNKWTNQIDAHLIVACEPLWRVHCADGTLLLELEVHLFVVLSTMNEF</sequence>
<dbReference type="AlphaFoldDB" id="A0A6A5FVR4"/>
<reference evidence="1 2" key="1">
    <citation type="submission" date="2019-12" db="EMBL/GenBank/DDBJ databases">
        <title>Chromosome-level assembly of the Caenorhabditis remanei genome.</title>
        <authorList>
            <person name="Teterina A.A."/>
            <person name="Willis J.H."/>
            <person name="Phillips P.C."/>
        </authorList>
    </citation>
    <scope>NUCLEOTIDE SEQUENCE [LARGE SCALE GENOMIC DNA]</scope>
    <source>
        <strain evidence="1 2">PX506</strain>
        <tissue evidence="1">Whole organism</tissue>
    </source>
</reference>
<dbReference type="GeneID" id="78777634"/>
<protein>
    <submittedName>
        <fullName evidence="1">Uncharacterized protein</fullName>
    </submittedName>
</protein>
<dbReference type="KEGG" id="crq:GCK72_023079"/>
<proteinExistence type="predicted"/>
<dbReference type="EMBL" id="WUAV01000006">
    <property type="protein sequence ID" value="KAF1746622.1"/>
    <property type="molecule type" value="Genomic_DNA"/>
</dbReference>
<dbReference type="RefSeq" id="XP_053578787.1">
    <property type="nucleotide sequence ID" value="XM_053735221.1"/>
</dbReference>
<accession>A0A6A5FVR4</accession>
<organism evidence="1 2">
    <name type="scientific">Caenorhabditis remanei</name>
    <name type="common">Caenorhabditis vulgaris</name>
    <dbReference type="NCBI Taxonomy" id="31234"/>
    <lineage>
        <taxon>Eukaryota</taxon>
        <taxon>Metazoa</taxon>
        <taxon>Ecdysozoa</taxon>
        <taxon>Nematoda</taxon>
        <taxon>Chromadorea</taxon>
        <taxon>Rhabditida</taxon>
        <taxon>Rhabditina</taxon>
        <taxon>Rhabditomorpha</taxon>
        <taxon>Rhabditoidea</taxon>
        <taxon>Rhabditidae</taxon>
        <taxon>Peloderinae</taxon>
        <taxon>Caenorhabditis</taxon>
    </lineage>
</organism>
<evidence type="ECO:0000313" key="1">
    <source>
        <dbReference type="EMBL" id="KAF1746622.1"/>
    </source>
</evidence>